<comment type="subcellular location">
    <subcellularLocation>
        <location evidence="1">Membrane</location>
        <topology evidence="1">Single-pass type I membrane protein</topology>
    </subcellularLocation>
</comment>
<organism evidence="13 14">
    <name type="scientific">Persicimonas caeni</name>
    <dbReference type="NCBI Taxonomy" id="2292766"/>
    <lineage>
        <taxon>Bacteria</taxon>
        <taxon>Deltaproteobacteria</taxon>
        <taxon>Bradymonadales</taxon>
        <taxon>Bradymonadaceae</taxon>
        <taxon>Persicimonas</taxon>
    </lineage>
</organism>
<dbReference type="EC" id="2.7.11.1" evidence="2"/>
<name>A0A4Y6PV68_PERCE</name>
<dbReference type="GO" id="GO:0004674">
    <property type="term" value="F:protein serine/threonine kinase activity"/>
    <property type="evidence" value="ECO:0007669"/>
    <property type="project" value="UniProtKB-KW"/>
</dbReference>
<evidence type="ECO:0000256" key="10">
    <source>
        <dbReference type="ARBA" id="ARBA00047899"/>
    </source>
</evidence>
<keyword evidence="4 12" id="KW-0732">Signal</keyword>
<evidence type="ECO:0000256" key="8">
    <source>
        <dbReference type="ARBA" id="ARBA00023170"/>
    </source>
</evidence>
<keyword evidence="5" id="KW-1133">Transmembrane helix</keyword>
<feature type="signal peptide" evidence="12">
    <location>
        <begin position="1"/>
        <end position="23"/>
    </location>
</feature>
<dbReference type="GO" id="GO:0016020">
    <property type="term" value="C:membrane"/>
    <property type="evidence" value="ECO:0007669"/>
    <property type="project" value="UniProtKB-SubCell"/>
</dbReference>
<evidence type="ECO:0000256" key="11">
    <source>
        <dbReference type="ARBA" id="ARBA00048679"/>
    </source>
</evidence>
<evidence type="ECO:0000256" key="4">
    <source>
        <dbReference type="ARBA" id="ARBA00022729"/>
    </source>
</evidence>
<dbReference type="PANTHER" id="PTHR47460:SF1">
    <property type="entry name" value="SERINE_THREONINE-PROTEIN KINASE-LIKE PROTEIN ACR4"/>
    <property type="match status" value="1"/>
</dbReference>
<gene>
    <name evidence="13" type="ORF">FIV42_15730</name>
</gene>
<proteinExistence type="predicted"/>
<evidence type="ECO:0000256" key="1">
    <source>
        <dbReference type="ARBA" id="ARBA00004479"/>
    </source>
</evidence>
<protein>
    <recommendedName>
        <fullName evidence="2">non-specific serine/threonine protein kinase</fullName>
        <ecNumber evidence="2">2.7.11.1</ecNumber>
    </recommendedName>
</protein>
<dbReference type="Pfam" id="PF13540">
    <property type="entry name" value="RCC1_2"/>
    <property type="match status" value="3"/>
</dbReference>
<dbReference type="EMBL" id="CP041186">
    <property type="protein sequence ID" value="QDG52140.1"/>
    <property type="molecule type" value="Genomic_DNA"/>
</dbReference>
<keyword evidence="9" id="KW-0325">Glycoprotein</keyword>
<comment type="catalytic activity">
    <reaction evidence="10">
        <text>L-threonyl-[protein] + ATP = O-phospho-L-threonyl-[protein] + ADP + H(+)</text>
        <dbReference type="Rhea" id="RHEA:46608"/>
        <dbReference type="Rhea" id="RHEA-COMP:11060"/>
        <dbReference type="Rhea" id="RHEA-COMP:11605"/>
        <dbReference type="ChEBI" id="CHEBI:15378"/>
        <dbReference type="ChEBI" id="CHEBI:30013"/>
        <dbReference type="ChEBI" id="CHEBI:30616"/>
        <dbReference type="ChEBI" id="CHEBI:61977"/>
        <dbReference type="ChEBI" id="CHEBI:456216"/>
        <dbReference type="EC" id="2.7.11.1"/>
    </reaction>
</comment>
<evidence type="ECO:0000256" key="2">
    <source>
        <dbReference type="ARBA" id="ARBA00012513"/>
    </source>
</evidence>
<accession>A0A4Y6PV68</accession>
<dbReference type="Gene3D" id="2.130.10.30">
    <property type="entry name" value="Regulator of chromosome condensation 1/beta-lactamase-inhibitor protein II"/>
    <property type="match status" value="2"/>
</dbReference>
<dbReference type="SUPFAM" id="SSF50985">
    <property type="entry name" value="RCC1/BLIP-II"/>
    <property type="match status" value="2"/>
</dbReference>
<reference evidence="13 14" key="1">
    <citation type="submission" date="2019-06" db="EMBL/GenBank/DDBJ databases">
        <title>Persicimonas caeni gen. nov., sp. nov., a predatory bacterium isolated from solar saltern.</title>
        <authorList>
            <person name="Wang S."/>
        </authorList>
    </citation>
    <scope>NUCLEOTIDE SEQUENCE [LARGE SCALE GENOMIC DNA]</scope>
    <source>
        <strain evidence="13 14">YN101</strain>
    </source>
</reference>
<evidence type="ECO:0000256" key="12">
    <source>
        <dbReference type="SAM" id="SignalP"/>
    </source>
</evidence>
<evidence type="ECO:0000256" key="9">
    <source>
        <dbReference type="ARBA" id="ARBA00023180"/>
    </source>
</evidence>
<dbReference type="AlphaFoldDB" id="A0A4Y6PV68"/>
<feature type="chain" id="PRO_5030106500" description="non-specific serine/threonine protein kinase" evidence="12">
    <location>
        <begin position="24"/>
        <end position="486"/>
    </location>
</feature>
<dbReference type="RefSeq" id="WP_141198615.1">
    <property type="nucleotide sequence ID" value="NZ_CP041186.1"/>
</dbReference>
<evidence type="ECO:0000256" key="6">
    <source>
        <dbReference type="ARBA" id="ARBA00023136"/>
    </source>
</evidence>
<dbReference type="InterPro" id="IPR009091">
    <property type="entry name" value="RCC1/BLIP-II"/>
</dbReference>
<accession>A0A5B8Y5Y0</accession>
<evidence type="ECO:0000313" key="13">
    <source>
        <dbReference type="EMBL" id="QDG52140.1"/>
    </source>
</evidence>
<keyword evidence="6" id="KW-0472">Membrane</keyword>
<comment type="catalytic activity">
    <reaction evidence="11">
        <text>L-seryl-[protein] + ATP = O-phospho-L-seryl-[protein] + ADP + H(+)</text>
        <dbReference type="Rhea" id="RHEA:17989"/>
        <dbReference type="Rhea" id="RHEA-COMP:9863"/>
        <dbReference type="Rhea" id="RHEA-COMP:11604"/>
        <dbReference type="ChEBI" id="CHEBI:15378"/>
        <dbReference type="ChEBI" id="CHEBI:29999"/>
        <dbReference type="ChEBI" id="CHEBI:30616"/>
        <dbReference type="ChEBI" id="CHEBI:83421"/>
        <dbReference type="ChEBI" id="CHEBI:456216"/>
        <dbReference type="EC" id="2.7.11.1"/>
    </reaction>
</comment>
<keyword evidence="3" id="KW-0812">Transmembrane</keyword>
<dbReference type="PROSITE" id="PS51257">
    <property type="entry name" value="PROKAR_LIPOPROTEIN"/>
    <property type="match status" value="1"/>
</dbReference>
<evidence type="ECO:0000256" key="5">
    <source>
        <dbReference type="ARBA" id="ARBA00022989"/>
    </source>
</evidence>
<sequence>MRPANAFSLAAFALLTLSLLACGSETAREDGDAVTFSDAGDAFEDGTSGDAGSTEAMAPSRLAAGYMHTCWLNEQQEIDCWGLGIDSGVTEDEYGFDFDQAIPPEGIFEQVVSGAHYSCALSAEGQTTCWGIGSDPDAVEENTYGFDQDQAIPPDTPFTQLTAGALFACGLAADGIECWGEPELSSAVEEALTGDLVQLTAGWSHACGLTEAGRILCGGLGSNASSNEGEEDFDQGIAPAGTDFIHVSAGANHTCGLHQDGSIECWGLGSDASADEGAEDFDQAVPPATGSFTRLAAGLGHTCAIRDDATVTCWGMGSDLETLENQQADANQAVPLDGTFKDLESGALHTCGVRTDGTVVCWGWNGYAQSDPAQVNPGDECARLPASDFDRYQCSFLCQTGCRSGEACFVGQNPQVGLVTTCSAEGSGMQGEPCSSEGTCAAGFGCSSSPRGTACAKYCRPSSEDFPGCDAEAECVQQGDGFGICE</sequence>
<dbReference type="PANTHER" id="PTHR47460">
    <property type="entry name" value="SERINE/THREONINE-PROTEIN KINASE-LIKE PROTEIN ACR4"/>
    <property type="match status" value="1"/>
</dbReference>
<evidence type="ECO:0000256" key="7">
    <source>
        <dbReference type="ARBA" id="ARBA00023157"/>
    </source>
</evidence>
<dbReference type="OrthoDB" id="9758365at2"/>
<evidence type="ECO:0000313" key="14">
    <source>
        <dbReference type="Proteomes" id="UP000315995"/>
    </source>
</evidence>
<evidence type="ECO:0000256" key="3">
    <source>
        <dbReference type="ARBA" id="ARBA00022692"/>
    </source>
</evidence>
<dbReference type="InterPro" id="IPR000408">
    <property type="entry name" value="Reg_chr_condens"/>
</dbReference>
<dbReference type="PROSITE" id="PS50012">
    <property type="entry name" value="RCC1_3"/>
    <property type="match status" value="2"/>
</dbReference>
<keyword evidence="7" id="KW-1015">Disulfide bond</keyword>
<keyword evidence="8" id="KW-0675">Receptor</keyword>
<keyword evidence="14" id="KW-1185">Reference proteome</keyword>
<dbReference type="Proteomes" id="UP000315995">
    <property type="component" value="Chromosome"/>
</dbReference>